<evidence type="ECO:0000313" key="3">
    <source>
        <dbReference type="Proteomes" id="UP001331761"/>
    </source>
</evidence>
<evidence type="ECO:0000313" key="2">
    <source>
        <dbReference type="EMBL" id="KAK5986336.1"/>
    </source>
</evidence>
<name>A0AAN8FUK2_TRICO</name>
<keyword evidence="1" id="KW-1133">Transmembrane helix</keyword>
<organism evidence="2 3">
    <name type="scientific">Trichostrongylus colubriformis</name>
    <name type="common">Black scour worm</name>
    <dbReference type="NCBI Taxonomy" id="6319"/>
    <lineage>
        <taxon>Eukaryota</taxon>
        <taxon>Metazoa</taxon>
        <taxon>Ecdysozoa</taxon>
        <taxon>Nematoda</taxon>
        <taxon>Chromadorea</taxon>
        <taxon>Rhabditida</taxon>
        <taxon>Rhabditina</taxon>
        <taxon>Rhabditomorpha</taxon>
        <taxon>Strongyloidea</taxon>
        <taxon>Trichostrongylidae</taxon>
        <taxon>Trichostrongylus</taxon>
    </lineage>
</organism>
<keyword evidence="3" id="KW-1185">Reference proteome</keyword>
<accession>A0AAN8FUK2</accession>
<feature type="non-terminal residue" evidence="2">
    <location>
        <position position="1"/>
    </location>
</feature>
<evidence type="ECO:0000256" key="1">
    <source>
        <dbReference type="SAM" id="Phobius"/>
    </source>
</evidence>
<gene>
    <name evidence="2" type="ORF">GCK32_003549</name>
</gene>
<sequence length="145" mass="16306">TPYEKLEDAFLNIGWPTMQGALSTCLAISPILIKPSNLGMVFLSYVSKVRSRTCFSAQCCLKSIYQARRIQEIEFLETVPEIIFHVFLVYPFDIVYILSPVFYTVSKKNSPFANCGIDVDISAYSLTCSTNVSSNVHLSTKVWSK</sequence>
<keyword evidence="1" id="KW-0472">Membrane</keyword>
<keyword evidence="1" id="KW-0812">Transmembrane</keyword>
<dbReference type="AlphaFoldDB" id="A0AAN8FUK2"/>
<dbReference type="Proteomes" id="UP001331761">
    <property type="component" value="Unassembled WGS sequence"/>
</dbReference>
<dbReference type="EMBL" id="WIXE01000701">
    <property type="protein sequence ID" value="KAK5986336.1"/>
    <property type="molecule type" value="Genomic_DNA"/>
</dbReference>
<reference evidence="2 3" key="1">
    <citation type="submission" date="2019-10" db="EMBL/GenBank/DDBJ databases">
        <title>Assembly and Annotation for the nematode Trichostrongylus colubriformis.</title>
        <authorList>
            <person name="Martin J."/>
        </authorList>
    </citation>
    <scope>NUCLEOTIDE SEQUENCE [LARGE SCALE GENOMIC DNA]</scope>
    <source>
        <strain evidence="2">G859</strain>
        <tissue evidence="2">Whole worm</tissue>
    </source>
</reference>
<feature type="non-terminal residue" evidence="2">
    <location>
        <position position="145"/>
    </location>
</feature>
<feature type="transmembrane region" description="Helical" evidence="1">
    <location>
        <begin position="82"/>
        <end position="103"/>
    </location>
</feature>
<comment type="caution">
    <text evidence="2">The sequence shown here is derived from an EMBL/GenBank/DDBJ whole genome shotgun (WGS) entry which is preliminary data.</text>
</comment>
<proteinExistence type="predicted"/>
<protein>
    <submittedName>
        <fullName evidence="2">Uncharacterized protein</fullName>
    </submittedName>
</protein>